<organism evidence="1 4">
    <name type="scientific">Mycobacterium tuberculosis</name>
    <dbReference type="NCBI Taxonomy" id="1773"/>
    <lineage>
        <taxon>Bacteria</taxon>
        <taxon>Bacillati</taxon>
        <taxon>Actinomycetota</taxon>
        <taxon>Actinomycetes</taxon>
        <taxon>Mycobacteriales</taxon>
        <taxon>Mycobacteriaceae</taxon>
        <taxon>Mycobacterium</taxon>
        <taxon>Mycobacterium tuberculosis complex</taxon>
    </lineage>
</organism>
<sequence length="37" mass="3839">MKCQSASLSARCAELYSGAGSTSRLTALTLVCARMSL</sequence>
<gene>
    <name evidence="1" type="ORF">ERS007657_03831</name>
    <name evidence="2" type="ORF">ERS007739_03524</name>
</gene>
<reference evidence="3 4" key="1">
    <citation type="submission" date="2015-03" db="EMBL/GenBank/DDBJ databases">
        <authorList>
            <consortium name="Pathogen Informatics"/>
        </authorList>
    </citation>
    <scope>NUCLEOTIDE SEQUENCE [LARGE SCALE GENOMIC DNA]</scope>
    <source>
        <strain evidence="1 4">C09601061</strain>
        <strain evidence="3">N09902308</strain>
    </source>
</reference>
<dbReference type="Proteomes" id="UP000046680">
    <property type="component" value="Unassembled WGS sequence"/>
</dbReference>
<dbReference type="AlphaFoldDB" id="A0A654U675"/>
<reference evidence="2" key="2">
    <citation type="submission" date="2015-03" db="EMBL/GenBank/DDBJ databases">
        <authorList>
            <consortium name="Pathogen Informatics"/>
            <person name="Murphy D."/>
        </authorList>
    </citation>
    <scope>NUCLEOTIDE SEQUENCE</scope>
    <source>
        <strain evidence="2">N09902308</strain>
    </source>
</reference>
<evidence type="ECO:0000313" key="4">
    <source>
        <dbReference type="Proteomes" id="UP000046680"/>
    </source>
</evidence>
<evidence type="ECO:0000313" key="1">
    <source>
        <dbReference type="EMBL" id="CFS06288.1"/>
    </source>
</evidence>
<name>A0A654U675_MYCTX</name>
<proteinExistence type="predicted"/>
<dbReference type="EMBL" id="CSBK01001853">
    <property type="protein sequence ID" value="COZ22471.1"/>
    <property type="molecule type" value="Genomic_DNA"/>
</dbReference>
<dbReference type="EMBL" id="CGCX01002074">
    <property type="protein sequence ID" value="CFS06288.1"/>
    <property type="molecule type" value="Genomic_DNA"/>
</dbReference>
<protein>
    <submittedName>
        <fullName evidence="1">Uncharacterized protein</fullName>
    </submittedName>
</protein>
<evidence type="ECO:0000313" key="3">
    <source>
        <dbReference type="Proteomes" id="UP000039021"/>
    </source>
</evidence>
<dbReference type="Proteomes" id="UP000039021">
    <property type="component" value="Unassembled WGS sequence"/>
</dbReference>
<evidence type="ECO:0000313" key="2">
    <source>
        <dbReference type="EMBL" id="COZ22471.1"/>
    </source>
</evidence>
<accession>A0A654U675</accession>